<dbReference type="CDD" id="cd01335">
    <property type="entry name" value="Radical_SAM"/>
    <property type="match status" value="1"/>
</dbReference>
<evidence type="ECO:0000313" key="2">
    <source>
        <dbReference type="EMBL" id="GLI56499.1"/>
    </source>
</evidence>
<dbReference type="PANTHER" id="PTHR13932:SF1">
    <property type="entry name" value="OXYGEN-INDEPENDENT COPROPORPHYRINOGEN-III OXIDASE-LIKE PROTEIN HEMZ"/>
    <property type="match status" value="1"/>
</dbReference>
<dbReference type="SFLD" id="SFLDS00029">
    <property type="entry name" value="Radical_SAM"/>
    <property type="match status" value="1"/>
</dbReference>
<organism evidence="2 3">
    <name type="scientific">Propionigenium maris DSM 9537</name>
    <dbReference type="NCBI Taxonomy" id="1123000"/>
    <lineage>
        <taxon>Bacteria</taxon>
        <taxon>Fusobacteriati</taxon>
        <taxon>Fusobacteriota</taxon>
        <taxon>Fusobacteriia</taxon>
        <taxon>Fusobacteriales</taxon>
        <taxon>Fusobacteriaceae</taxon>
        <taxon>Propionigenium</taxon>
    </lineage>
</organism>
<dbReference type="Pfam" id="PF04055">
    <property type="entry name" value="Radical_SAM"/>
    <property type="match status" value="1"/>
</dbReference>
<dbReference type="InterPro" id="IPR034505">
    <property type="entry name" value="Coproporphyrinogen-III_oxidase"/>
</dbReference>
<dbReference type="SMART" id="SM00729">
    <property type="entry name" value="Elp3"/>
    <property type="match status" value="1"/>
</dbReference>
<dbReference type="GO" id="GO:0006779">
    <property type="term" value="P:porphyrin-containing compound biosynthetic process"/>
    <property type="evidence" value="ECO:0007669"/>
    <property type="project" value="TreeGrafter"/>
</dbReference>
<dbReference type="InterPro" id="IPR007197">
    <property type="entry name" value="rSAM"/>
</dbReference>
<evidence type="ECO:0000259" key="1">
    <source>
        <dbReference type="PROSITE" id="PS51918"/>
    </source>
</evidence>
<dbReference type="NCBIfam" id="NF006064">
    <property type="entry name" value="PRK08207.2-2"/>
    <property type="match status" value="1"/>
</dbReference>
<dbReference type="PANTHER" id="PTHR13932">
    <property type="entry name" value="COPROPORPHYRINIGEN III OXIDASE"/>
    <property type="match status" value="1"/>
</dbReference>
<dbReference type="SUPFAM" id="SSF102114">
    <property type="entry name" value="Radical SAM enzymes"/>
    <property type="match status" value="1"/>
</dbReference>
<dbReference type="AlphaFoldDB" id="A0A9W6GJV9"/>
<gene>
    <name evidence="2" type="ORF">PM10SUCC1_20130</name>
</gene>
<dbReference type="InterPro" id="IPR058240">
    <property type="entry name" value="rSAM_sf"/>
</dbReference>
<sequence length="464" mass="53913">MTIKADFEMSPGSIIEFVRVLIPEAREKEMEVRTLSEGEEISIEVVCDGRKEIFTYPNHMERIDDQKIIMIKMALLNIYGKSYPWGGLIGVRPTKLVRRMLALKYTYEEIEEILMGLYMVTPVKARLLSDVVKKEMKYLNRDHINMYIGIPFCPTKCRYCSFASYEIGGPVGKFYRGVVDTLLDEIELTGDFLRGTTHTIESLYFGGGTPSVLTEEDLVKVLEAVRKHIDFTHIKEFTFEAGRVDTLNRRKLEIMKKYGVDRISLNPQTFNEHILKELNRSFDRAKFDEMYGIARELGFIINMDLILGLPGEGAKEIYHTLNEIEKYDMENLTIHVLALKRASKLYQEGYEKEELNKEEFELKLKELLEKKNLEPYYMYRQKNSIEWGENLGYAVPGTESIFNIEMIEENQSTLGMGGGAITKRIVAENEVIDRIDKVINPKDPALYIREMKERLEKKFELFKN</sequence>
<protein>
    <submittedName>
        <fullName evidence="2">Coproporphyrinogen III oxidase</fullName>
    </submittedName>
</protein>
<comment type="caution">
    <text evidence="2">The sequence shown here is derived from an EMBL/GenBank/DDBJ whole genome shotgun (WGS) entry which is preliminary data.</text>
</comment>
<dbReference type="RefSeq" id="WP_281835684.1">
    <property type="nucleotide sequence ID" value="NZ_BSDY01000008.1"/>
</dbReference>
<proteinExistence type="predicted"/>
<dbReference type="InterPro" id="IPR006638">
    <property type="entry name" value="Elp3/MiaA/NifB-like_rSAM"/>
</dbReference>
<dbReference type="InterPro" id="IPR023404">
    <property type="entry name" value="rSAM_horseshoe"/>
</dbReference>
<name>A0A9W6GJV9_9FUSO</name>
<dbReference type="SFLD" id="SFLDF00310">
    <property type="entry name" value="oxygen-independent_coproporphy"/>
    <property type="match status" value="1"/>
</dbReference>
<keyword evidence="3" id="KW-1185">Reference proteome</keyword>
<dbReference type="GO" id="GO:0051539">
    <property type="term" value="F:4 iron, 4 sulfur cluster binding"/>
    <property type="evidence" value="ECO:0007669"/>
    <property type="project" value="TreeGrafter"/>
</dbReference>
<feature type="domain" description="Radical SAM core" evidence="1">
    <location>
        <begin position="138"/>
        <end position="380"/>
    </location>
</feature>
<reference evidence="2" key="1">
    <citation type="submission" date="2022-12" db="EMBL/GenBank/DDBJ databases">
        <title>Reference genome sequencing for broad-spectrum identification of bacterial and archaeal isolates by mass spectrometry.</title>
        <authorList>
            <person name="Sekiguchi Y."/>
            <person name="Tourlousse D.M."/>
        </authorList>
    </citation>
    <scope>NUCLEOTIDE SEQUENCE</scope>
    <source>
        <strain evidence="2">10succ1</strain>
    </source>
</reference>
<accession>A0A9W6GJV9</accession>
<dbReference type="GO" id="GO:0005737">
    <property type="term" value="C:cytoplasm"/>
    <property type="evidence" value="ECO:0007669"/>
    <property type="project" value="TreeGrafter"/>
</dbReference>
<dbReference type="NCBIfam" id="TIGR03994">
    <property type="entry name" value="rSAM_HemZ"/>
    <property type="match status" value="1"/>
</dbReference>
<dbReference type="Proteomes" id="UP001144471">
    <property type="component" value="Unassembled WGS sequence"/>
</dbReference>
<dbReference type="EMBL" id="BSDY01000008">
    <property type="protein sequence ID" value="GLI56499.1"/>
    <property type="molecule type" value="Genomic_DNA"/>
</dbReference>
<dbReference type="SFLD" id="SFLDG01065">
    <property type="entry name" value="anaerobic_coproporphyrinogen-I"/>
    <property type="match status" value="1"/>
</dbReference>
<dbReference type="PROSITE" id="PS51918">
    <property type="entry name" value="RADICAL_SAM"/>
    <property type="match status" value="1"/>
</dbReference>
<dbReference type="GO" id="GO:0003824">
    <property type="term" value="F:catalytic activity"/>
    <property type="evidence" value="ECO:0007669"/>
    <property type="project" value="InterPro"/>
</dbReference>
<dbReference type="SFLD" id="SFLDG01082">
    <property type="entry name" value="B12-binding_domain_containing"/>
    <property type="match status" value="1"/>
</dbReference>
<dbReference type="InterPro" id="IPR023995">
    <property type="entry name" value="HemZ"/>
</dbReference>
<evidence type="ECO:0000313" key="3">
    <source>
        <dbReference type="Proteomes" id="UP001144471"/>
    </source>
</evidence>
<dbReference type="Gene3D" id="3.80.30.20">
    <property type="entry name" value="tm_1862 like domain"/>
    <property type="match status" value="1"/>
</dbReference>